<evidence type="ECO:0000313" key="8">
    <source>
        <dbReference type="Proteomes" id="UP000886748"/>
    </source>
</evidence>
<evidence type="ECO:0000256" key="2">
    <source>
        <dbReference type="ARBA" id="ARBA00022801"/>
    </source>
</evidence>
<dbReference type="PROSITE" id="PS51194">
    <property type="entry name" value="HELICASE_CTER"/>
    <property type="match status" value="1"/>
</dbReference>
<accession>A0A9D1SRH0</accession>
<dbReference type="InterPro" id="IPR050699">
    <property type="entry name" value="RNA-DNA_Helicase"/>
</dbReference>
<dbReference type="InterPro" id="IPR027417">
    <property type="entry name" value="P-loop_NTPase"/>
</dbReference>
<dbReference type="Gene3D" id="3.40.50.300">
    <property type="entry name" value="P-loop containing nucleotide triphosphate hydrolases"/>
    <property type="match status" value="2"/>
</dbReference>
<dbReference type="Pfam" id="PF08148">
    <property type="entry name" value="DSHCT"/>
    <property type="match status" value="1"/>
</dbReference>
<evidence type="ECO:0000256" key="1">
    <source>
        <dbReference type="ARBA" id="ARBA00022741"/>
    </source>
</evidence>
<gene>
    <name evidence="7" type="ORF">IAD26_06270</name>
</gene>
<dbReference type="PROSITE" id="PS51192">
    <property type="entry name" value="HELICASE_ATP_BIND_1"/>
    <property type="match status" value="1"/>
</dbReference>
<keyword evidence="2" id="KW-0378">Hydrolase</keyword>
<comment type="caution">
    <text evidence="7">The sequence shown here is derived from an EMBL/GenBank/DDBJ whole genome shotgun (WGS) entry which is preliminary data.</text>
</comment>
<evidence type="ECO:0000256" key="3">
    <source>
        <dbReference type="ARBA" id="ARBA00022806"/>
    </source>
</evidence>
<name>A0A9D1SRH0_9CLOT</name>
<dbReference type="EMBL" id="DVOD01000046">
    <property type="protein sequence ID" value="HIU92725.1"/>
    <property type="molecule type" value="Genomic_DNA"/>
</dbReference>
<feature type="domain" description="Helicase ATP-binding" evidence="5">
    <location>
        <begin position="23"/>
        <end position="186"/>
    </location>
</feature>
<evidence type="ECO:0000259" key="6">
    <source>
        <dbReference type="PROSITE" id="PS51194"/>
    </source>
</evidence>
<dbReference type="PANTHER" id="PTHR12131:SF1">
    <property type="entry name" value="ATP-DEPENDENT RNA HELICASE SUPV3L1, MITOCHONDRIAL-RELATED"/>
    <property type="match status" value="1"/>
</dbReference>
<protein>
    <submittedName>
        <fullName evidence="7">DEAD/DEAH box helicase</fullName>
    </submittedName>
</protein>
<dbReference type="PANTHER" id="PTHR12131">
    <property type="entry name" value="ATP-DEPENDENT RNA AND DNA HELICASE"/>
    <property type="match status" value="1"/>
</dbReference>
<dbReference type="SMART" id="SM01142">
    <property type="entry name" value="DSHCT"/>
    <property type="match status" value="1"/>
</dbReference>
<dbReference type="GO" id="GO:0055087">
    <property type="term" value="C:Ski complex"/>
    <property type="evidence" value="ECO:0007669"/>
    <property type="project" value="TreeGrafter"/>
</dbReference>
<dbReference type="InterPro" id="IPR011545">
    <property type="entry name" value="DEAD/DEAH_box_helicase_dom"/>
</dbReference>
<sequence>MSEEKQCDYSFNFKLDDFQEEALFHINNGKSVVVCAPTGAGKTCIAQMAIHKALKEGTRIFYTTPLKALSNQKFMDFGAKYGTDRVGLLTGDTSINRNAQIVVMTTEVFRNMLYGTNFGSVSDNLKDVRYVVLDEVHYMNDEQRGTVWEESIIYCPTNVQIIALSATVANSQQLTDWINTVHSRTELVYTDFRPVPLRYYYYDSSKPNDILPLLTPEGRLNKKIKPESKAKHFGRKGKTPQRQVAKDVVSILHKKNMLPAIYFTFSRKKCDEQMEKCSGLCLTTPDEQKEIKRIVDEYLAENPYLYNNKHLEYVLCGVASHHAGLLPGWKVLIEKLFQKGLIKVVFATETLAAGINMPARSTVISAVSKRTDSGHRMLTPSEFLQMSGRAGRRGMDEIGYVTVVGTAFQSPEEVAELVTSDANPLESRFTPTYSMVLNLLQRFNLEEAKELILKSFGYYTSTTRLTPLIKQQEELNNVINGIKEFKCPFGRTTADMFEYNKLKNIYVEQRKTAKVLRKQMNKKNAENVDYVRDFEIKTKELLHKVHSYQCETCKLYRKHIKETELLDRFQKRAMKLEKTIEYEKDIYWRIFLNHVGVLNKMGYIENNYPNEKGMTTAAIRAENELFLSEIIFSGVLDTLKPDELASVICAITTEDLRADVYPEIPISKGTRKALNRIKDIRRRLTIIQRDFDIETPMYINSYYSPLIEYWVNGGEWDELIEQIPAGEGDVVRCFKRTIDVLRQLTVVPNVSQELVETARAAIDAINRQPIDID</sequence>
<dbReference type="SUPFAM" id="SSF52540">
    <property type="entry name" value="P-loop containing nucleoside triphosphate hydrolases"/>
    <property type="match status" value="1"/>
</dbReference>
<proteinExistence type="predicted"/>
<evidence type="ECO:0000256" key="4">
    <source>
        <dbReference type="ARBA" id="ARBA00022840"/>
    </source>
</evidence>
<evidence type="ECO:0000313" key="7">
    <source>
        <dbReference type="EMBL" id="HIU92725.1"/>
    </source>
</evidence>
<dbReference type="SMART" id="SM00487">
    <property type="entry name" value="DEXDc"/>
    <property type="match status" value="1"/>
</dbReference>
<dbReference type="GO" id="GO:0003676">
    <property type="term" value="F:nucleic acid binding"/>
    <property type="evidence" value="ECO:0007669"/>
    <property type="project" value="InterPro"/>
</dbReference>
<dbReference type="AlphaFoldDB" id="A0A9D1SRH0"/>
<keyword evidence="1" id="KW-0547">Nucleotide-binding</keyword>
<keyword evidence="4" id="KW-0067">ATP-binding</keyword>
<dbReference type="Pfam" id="PF00271">
    <property type="entry name" value="Helicase_C"/>
    <property type="match status" value="1"/>
</dbReference>
<keyword evidence="3 7" id="KW-0347">Helicase</keyword>
<dbReference type="InterPro" id="IPR001650">
    <property type="entry name" value="Helicase_C-like"/>
</dbReference>
<dbReference type="InterPro" id="IPR012961">
    <property type="entry name" value="Ski2/MTR4_C"/>
</dbReference>
<dbReference type="CDD" id="cd18795">
    <property type="entry name" value="SF2_C_Ski2"/>
    <property type="match status" value="1"/>
</dbReference>
<feature type="domain" description="Helicase C-terminal" evidence="6">
    <location>
        <begin position="269"/>
        <end position="440"/>
    </location>
</feature>
<organism evidence="7 8">
    <name type="scientific">Candidatus Limenecus avicola</name>
    <dbReference type="NCBI Taxonomy" id="2840847"/>
    <lineage>
        <taxon>Bacteria</taxon>
        <taxon>Bacillati</taxon>
        <taxon>Bacillota</taxon>
        <taxon>Clostridia</taxon>
        <taxon>Eubacteriales</taxon>
        <taxon>Clostridiaceae</taxon>
        <taxon>Clostridiaceae incertae sedis</taxon>
        <taxon>Candidatus Limenecus</taxon>
    </lineage>
</organism>
<dbReference type="GO" id="GO:0005524">
    <property type="term" value="F:ATP binding"/>
    <property type="evidence" value="ECO:0007669"/>
    <property type="project" value="UniProtKB-KW"/>
</dbReference>
<dbReference type="GO" id="GO:0016787">
    <property type="term" value="F:hydrolase activity"/>
    <property type="evidence" value="ECO:0007669"/>
    <property type="project" value="UniProtKB-KW"/>
</dbReference>
<dbReference type="Gene3D" id="1.10.3380.30">
    <property type="match status" value="1"/>
</dbReference>
<dbReference type="Pfam" id="PF00270">
    <property type="entry name" value="DEAD"/>
    <property type="match status" value="1"/>
</dbReference>
<reference evidence="7" key="1">
    <citation type="submission" date="2020-10" db="EMBL/GenBank/DDBJ databases">
        <authorList>
            <person name="Gilroy R."/>
        </authorList>
    </citation>
    <scope>NUCLEOTIDE SEQUENCE</scope>
    <source>
        <strain evidence="7">CHK154-7741</strain>
    </source>
</reference>
<dbReference type="InterPro" id="IPR014001">
    <property type="entry name" value="Helicase_ATP-bd"/>
</dbReference>
<reference evidence="7" key="2">
    <citation type="journal article" date="2021" name="PeerJ">
        <title>Extensive microbial diversity within the chicken gut microbiome revealed by metagenomics and culture.</title>
        <authorList>
            <person name="Gilroy R."/>
            <person name="Ravi A."/>
            <person name="Getino M."/>
            <person name="Pursley I."/>
            <person name="Horton D.L."/>
            <person name="Alikhan N.F."/>
            <person name="Baker D."/>
            <person name="Gharbi K."/>
            <person name="Hall N."/>
            <person name="Watson M."/>
            <person name="Adriaenssens E.M."/>
            <person name="Foster-Nyarko E."/>
            <person name="Jarju S."/>
            <person name="Secka A."/>
            <person name="Antonio M."/>
            <person name="Oren A."/>
            <person name="Chaudhuri R.R."/>
            <person name="La Ragione R."/>
            <person name="Hildebrand F."/>
            <person name="Pallen M.J."/>
        </authorList>
    </citation>
    <scope>NUCLEOTIDE SEQUENCE</scope>
    <source>
        <strain evidence="7">CHK154-7741</strain>
    </source>
</reference>
<evidence type="ECO:0000259" key="5">
    <source>
        <dbReference type="PROSITE" id="PS51192"/>
    </source>
</evidence>
<dbReference type="GO" id="GO:0004386">
    <property type="term" value="F:helicase activity"/>
    <property type="evidence" value="ECO:0007669"/>
    <property type="project" value="UniProtKB-KW"/>
</dbReference>
<dbReference type="Proteomes" id="UP000886748">
    <property type="component" value="Unassembled WGS sequence"/>
</dbReference>
<dbReference type="GO" id="GO:0070478">
    <property type="term" value="P:nuclear-transcribed mRNA catabolic process, 3'-5' exonucleolytic nonsense-mediated decay"/>
    <property type="evidence" value="ECO:0007669"/>
    <property type="project" value="TreeGrafter"/>
</dbReference>
<dbReference type="SMART" id="SM00490">
    <property type="entry name" value="HELICc"/>
    <property type="match status" value="1"/>
</dbReference>